<dbReference type="PRINTS" id="PR00701">
    <property type="entry name" value="60KDINNERMP"/>
</dbReference>
<dbReference type="GO" id="GO:0032977">
    <property type="term" value="F:membrane insertase activity"/>
    <property type="evidence" value="ECO:0007669"/>
    <property type="project" value="InterPro"/>
</dbReference>
<evidence type="ECO:0000256" key="2">
    <source>
        <dbReference type="ARBA" id="ARBA00010527"/>
    </source>
</evidence>
<dbReference type="InterPro" id="IPR047196">
    <property type="entry name" value="YidC_ALB_C"/>
</dbReference>
<evidence type="ECO:0000313" key="16">
    <source>
        <dbReference type="EMBL" id="ANF33912.1"/>
    </source>
</evidence>
<dbReference type="OMA" id="YFGMPIM"/>
<accession>A0A172XBG4</accession>
<keyword evidence="6 13" id="KW-0812">Transmembrane</keyword>
<feature type="transmembrane region" description="Helical" evidence="13">
    <location>
        <begin position="407"/>
        <end position="427"/>
    </location>
</feature>
<keyword evidence="10 13" id="KW-0143">Chaperone</keyword>
<reference evidence="16 17" key="1">
    <citation type="submission" date="2016-05" db="EMBL/GenBank/DDBJ databases">
        <title>Chromosome and linear plasmid sequence of a 2015 human isolate of tick-borne relapsing fever spirochete, Borrelia turicatae.</title>
        <authorList>
            <person name="Kingry L.C."/>
            <person name="Dhwani B."/>
            <person name="Replogle A."/>
            <person name="Sexton C."/>
            <person name="Rowe L."/>
            <person name="Stermole B.M."/>
            <person name="Christensen A.M."/>
            <person name="Schriefer M.E."/>
        </authorList>
    </citation>
    <scope>NUCLEOTIDE SEQUENCE [LARGE SCALE GENOMIC DNA]</scope>
    <source>
        <strain evidence="16 17">BTE5EL</strain>
    </source>
</reference>
<keyword evidence="7 13" id="KW-0653">Protein transport</keyword>
<feature type="transmembrane region" description="Helical" evidence="13">
    <location>
        <begin position="517"/>
        <end position="535"/>
    </location>
</feature>
<evidence type="ECO:0000256" key="8">
    <source>
        <dbReference type="ARBA" id="ARBA00022989"/>
    </source>
</evidence>
<sequence length="545" mass="63928">MSQSKRILRAIYLSLFFIGIFMLVDDVFFSRKSPSVMEREIGFNLDRDFDVEHHSIDENDTLSLSANSKEIGVETGIYYATFSTFGGNLVSLKLKDHLNLERNPTEMVKVNMDREGLFYITFDNLTKSLFSYDKINDYTHEFKTKFEYNDKYYEYIKRYTFSSKDEYLIKLEIFLNNVDANDNFDIDFYKFVLSSDIENLSERGKLQYNNYLSQSIYYDTKLRYGKDGLSVIKPKWVGSSTKYFEVLVSKENMNVEFKQENKVLKTFVLNKIGDTSFSDTFYIYAGPRDNGYLDIFNENNLNSFGLSNVEFGMSVEKSLLYFIQVPMQLIMQIFYDVIPNWGLSIIFLTIVVRILIFPLTFKSFRATAELSKLQPKMKEIQVKFKNDPKRLNEEMGKLYREEGVNPLGGCLPILLQLPVFFALYGLVNNFFLLRGASFIPGWIDDLSIGDSIYYFGYKVFVWTDIRILPFIMMITQLLSTIISSNVSFKNLGSQQKFLYFGMPIMFFFILYDMPSGLLIYWITTNIFTILQQYYIKMNVSERRNR</sequence>
<dbReference type="PRINTS" id="PR01900">
    <property type="entry name" value="YIDCPROTEIN"/>
</dbReference>
<dbReference type="RefSeq" id="WP_011772389.1">
    <property type="nucleotide sequence ID" value="NZ_CP015629.1"/>
</dbReference>
<gene>
    <name evidence="13" type="primary">yidC</name>
    <name evidence="16" type="ORF">A7978_02180</name>
</gene>
<name>A0A172XBG4_BORTU</name>
<evidence type="ECO:0000313" key="17">
    <source>
        <dbReference type="Proteomes" id="UP000264231"/>
    </source>
</evidence>
<evidence type="ECO:0000256" key="3">
    <source>
        <dbReference type="ARBA" id="ARBA00015325"/>
    </source>
</evidence>
<dbReference type="Proteomes" id="UP000264231">
    <property type="component" value="Chromosome"/>
</dbReference>
<dbReference type="Pfam" id="PF02096">
    <property type="entry name" value="60KD_IMP"/>
    <property type="match status" value="1"/>
</dbReference>
<dbReference type="NCBIfam" id="TIGR03592">
    <property type="entry name" value="yidC_oxa1_cterm"/>
    <property type="match status" value="1"/>
</dbReference>
<dbReference type="InterPro" id="IPR038221">
    <property type="entry name" value="YidC_periplasmic_sf"/>
</dbReference>
<keyword evidence="4 13" id="KW-0813">Transport</keyword>
<evidence type="ECO:0000256" key="1">
    <source>
        <dbReference type="ARBA" id="ARBA00004429"/>
    </source>
</evidence>
<comment type="function">
    <text evidence="13">Required for the insertion and/or proper folding and/or complex formation of integral membrane proteins into the membrane. Involved in integration of membrane proteins that insert both dependently and independently of the Sec translocase complex, as well as at least some lipoproteins. Aids folding of multispanning membrane proteins.</text>
</comment>
<feature type="transmembrane region" description="Helical" evidence="13">
    <location>
        <begin position="341"/>
        <end position="361"/>
    </location>
</feature>
<dbReference type="SMR" id="A0A172XBG4"/>
<evidence type="ECO:0000256" key="4">
    <source>
        <dbReference type="ARBA" id="ARBA00022448"/>
    </source>
</evidence>
<dbReference type="GO" id="GO:0015031">
    <property type="term" value="P:protein transport"/>
    <property type="evidence" value="ECO:0007669"/>
    <property type="project" value="UniProtKB-KW"/>
</dbReference>
<dbReference type="HAMAP" id="MF_01810">
    <property type="entry name" value="YidC_type1"/>
    <property type="match status" value="1"/>
</dbReference>
<dbReference type="EMBL" id="CP015629">
    <property type="protein sequence ID" value="ANF33912.1"/>
    <property type="molecule type" value="Genomic_DNA"/>
</dbReference>
<evidence type="ECO:0000256" key="9">
    <source>
        <dbReference type="ARBA" id="ARBA00023136"/>
    </source>
</evidence>
<evidence type="ECO:0000256" key="13">
    <source>
        <dbReference type="HAMAP-Rule" id="MF_01810"/>
    </source>
</evidence>
<dbReference type="InterPro" id="IPR001708">
    <property type="entry name" value="YidC/ALB3/OXA1/COX18"/>
</dbReference>
<evidence type="ECO:0000259" key="14">
    <source>
        <dbReference type="Pfam" id="PF02096"/>
    </source>
</evidence>
<keyword evidence="9 13" id="KW-0472">Membrane</keyword>
<evidence type="ECO:0000256" key="6">
    <source>
        <dbReference type="ARBA" id="ARBA00022692"/>
    </source>
</evidence>
<feature type="domain" description="Membrane insertase YidC N-terminal" evidence="15">
    <location>
        <begin position="71"/>
        <end position="299"/>
    </location>
</feature>
<dbReference type="InterPro" id="IPR028053">
    <property type="entry name" value="Membr_insert_YidC_N"/>
</dbReference>
<dbReference type="NCBIfam" id="NF002358">
    <property type="entry name" value="PRK01318.2-5"/>
    <property type="match status" value="1"/>
</dbReference>
<keyword evidence="5 13" id="KW-1003">Cell membrane</keyword>
<evidence type="ECO:0000256" key="7">
    <source>
        <dbReference type="ARBA" id="ARBA00022927"/>
    </source>
</evidence>
<evidence type="ECO:0000259" key="15">
    <source>
        <dbReference type="Pfam" id="PF14849"/>
    </source>
</evidence>
<feature type="transmembrane region" description="Helical" evidence="13">
    <location>
        <begin position="496"/>
        <end position="511"/>
    </location>
</feature>
<comment type="subcellular location">
    <subcellularLocation>
        <location evidence="1">Cell inner membrane</location>
        <topology evidence="1">Multi-pass membrane protein</topology>
    </subcellularLocation>
    <subcellularLocation>
        <location evidence="13">Cell membrane</location>
        <topology evidence="13">Multi-pass membrane protein</topology>
    </subcellularLocation>
</comment>
<dbReference type="AlphaFoldDB" id="A0A172XBG4"/>
<dbReference type="InterPro" id="IPR028055">
    <property type="entry name" value="YidC/Oxa/ALB_C"/>
</dbReference>
<feature type="domain" description="Membrane insertase YidC/Oxa/ALB C-terminal" evidence="14">
    <location>
        <begin position="341"/>
        <end position="536"/>
    </location>
</feature>
<proteinExistence type="inferred from homology"/>
<dbReference type="GO" id="GO:0005886">
    <property type="term" value="C:plasma membrane"/>
    <property type="evidence" value="ECO:0007669"/>
    <property type="project" value="UniProtKB-SubCell"/>
</dbReference>
<organism evidence="16 17">
    <name type="scientific">Borrelia turicatae</name>
    <dbReference type="NCBI Taxonomy" id="142"/>
    <lineage>
        <taxon>Bacteria</taxon>
        <taxon>Pseudomonadati</taxon>
        <taxon>Spirochaetota</taxon>
        <taxon>Spirochaetia</taxon>
        <taxon>Spirochaetales</taxon>
        <taxon>Borreliaceae</taxon>
        <taxon>Borrelia</taxon>
    </lineage>
</organism>
<protein>
    <recommendedName>
        <fullName evidence="3 13">Membrane protein insertase YidC</fullName>
    </recommendedName>
    <alternativeName>
        <fullName evidence="12 13">Foldase YidC</fullName>
    </alternativeName>
    <alternativeName>
        <fullName evidence="11 13">Membrane integrase YidC</fullName>
    </alternativeName>
    <alternativeName>
        <fullName evidence="13">Membrane protein YidC</fullName>
    </alternativeName>
</protein>
<dbReference type="Gene3D" id="2.70.98.90">
    <property type="match status" value="1"/>
</dbReference>
<keyword evidence="8 13" id="KW-1133">Transmembrane helix</keyword>
<dbReference type="Pfam" id="PF14849">
    <property type="entry name" value="YidC_periplas"/>
    <property type="match status" value="1"/>
</dbReference>
<dbReference type="GO" id="GO:0051205">
    <property type="term" value="P:protein insertion into membrane"/>
    <property type="evidence" value="ECO:0007669"/>
    <property type="project" value="TreeGrafter"/>
</dbReference>
<evidence type="ECO:0000256" key="12">
    <source>
        <dbReference type="ARBA" id="ARBA00033342"/>
    </source>
</evidence>
<dbReference type="CDD" id="cd20070">
    <property type="entry name" value="5TM_YidC_Alb3"/>
    <property type="match status" value="1"/>
</dbReference>
<evidence type="ECO:0000256" key="11">
    <source>
        <dbReference type="ARBA" id="ARBA00033245"/>
    </source>
</evidence>
<dbReference type="PANTHER" id="PTHR12428:SF65">
    <property type="entry name" value="CYTOCHROME C OXIDASE ASSEMBLY PROTEIN COX18, MITOCHONDRIAL"/>
    <property type="match status" value="1"/>
</dbReference>
<dbReference type="PANTHER" id="PTHR12428">
    <property type="entry name" value="OXA1"/>
    <property type="match status" value="1"/>
</dbReference>
<comment type="similarity">
    <text evidence="2 13">Belongs to the OXA1/ALB3/YidC family. Type 1 subfamily.</text>
</comment>
<evidence type="ECO:0000256" key="5">
    <source>
        <dbReference type="ARBA" id="ARBA00022475"/>
    </source>
</evidence>
<feature type="transmembrane region" description="Helical" evidence="13">
    <location>
        <begin position="465"/>
        <end position="484"/>
    </location>
</feature>
<dbReference type="InterPro" id="IPR019998">
    <property type="entry name" value="Membr_insert_YidC"/>
</dbReference>
<comment type="subunit">
    <text evidence="13">Interacts with the Sec translocase complex via SecD. Specifically interacts with transmembrane segments of nascent integral membrane proteins during membrane integration.</text>
</comment>
<feature type="transmembrane region" description="Helical" evidence="13">
    <location>
        <begin position="6"/>
        <end position="29"/>
    </location>
</feature>
<evidence type="ECO:0000256" key="10">
    <source>
        <dbReference type="ARBA" id="ARBA00023186"/>
    </source>
</evidence>